<reference evidence="1 2" key="1">
    <citation type="submission" date="2016-10" db="EMBL/GenBank/DDBJ databases">
        <authorList>
            <person name="de Groot N.N."/>
        </authorList>
    </citation>
    <scope>NUCLEOTIDE SEQUENCE [LARGE SCALE GENOMIC DNA]</scope>
    <source>
        <strain evidence="1 2">DSM 15019</strain>
    </source>
</reference>
<dbReference type="RefSeq" id="WP_060921742.1">
    <property type="nucleotide sequence ID" value="NZ_LT629770.1"/>
</dbReference>
<dbReference type="SUPFAM" id="SSF53756">
    <property type="entry name" value="UDP-Glycosyltransferase/glycogen phosphorylase"/>
    <property type="match status" value="1"/>
</dbReference>
<proteinExistence type="predicted"/>
<name>A0A1H1WRC5_9MICO</name>
<dbReference type="Gene3D" id="3.40.50.2000">
    <property type="entry name" value="Glycogen Phosphorylase B"/>
    <property type="match status" value="1"/>
</dbReference>
<protein>
    <submittedName>
        <fullName evidence="1">Uncharacterized protein</fullName>
    </submittedName>
</protein>
<evidence type="ECO:0000313" key="2">
    <source>
        <dbReference type="Proteomes" id="UP000182126"/>
    </source>
</evidence>
<dbReference type="GeneID" id="36300461"/>
<dbReference type="AlphaFoldDB" id="A0A1H1WRC5"/>
<sequence length="392" mass="44339">MTADPRQGRALLLSYSDIETDPRVRRQVDWLISDGWEVETLGLGGHPSPQVVEHHVLGPAPRWTTTRWGTLVAQFLLTAPARFRATVTSRIPEELRARVRSGRYGLIVFNEYEFTPWVDDRRDFTPEALAGRLHLDLHEYRRTDRRRDTIGGRLTAGHYRWVRRHIGDAAFTSRTVVCAPIGELYAEEFGFPAPAVVQNAPPFVAQEPSPVDEGEIRMLFHGMPSMHRGFTEILDAMRTLPPRFSMTFMIMPNAFMHGWLRDQIAAHPARDHLHIVPPAPMREIAERVNEYDMEIIFYRPREKNLEFALPNKFFESIQGRLAIVVADGRTMAPIVREWQNGVVVTSGYEGDDLASALQGLTAADVEQMKRGSHAAAERLNAAAEGRSFLGAL</sequence>
<dbReference type="EMBL" id="LT629770">
    <property type="protein sequence ID" value="SDS99201.1"/>
    <property type="molecule type" value="Genomic_DNA"/>
</dbReference>
<gene>
    <name evidence="1" type="ORF">SAMN04489809_3214</name>
</gene>
<evidence type="ECO:0000313" key="1">
    <source>
        <dbReference type="EMBL" id="SDS99201.1"/>
    </source>
</evidence>
<dbReference type="Proteomes" id="UP000182126">
    <property type="component" value="Chromosome I"/>
</dbReference>
<accession>A0A1H1WRC5</accession>
<organism evidence="1 2">
    <name type="scientific">Microbacterium paraoxydans</name>
    <dbReference type="NCBI Taxonomy" id="199592"/>
    <lineage>
        <taxon>Bacteria</taxon>
        <taxon>Bacillati</taxon>
        <taxon>Actinomycetota</taxon>
        <taxon>Actinomycetes</taxon>
        <taxon>Micrococcales</taxon>
        <taxon>Microbacteriaceae</taxon>
        <taxon>Microbacterium</taxon>
    </lineage>
</organism>